<proteinExistence type="predicted"/>
<protein>
    <recommendedName>
        <fullName evidence="1">Minor tail T domain-containing protein</fullName>
    </recommendedName>
</protein>
<feature type="domain" description="Minor tail T" evidence="1">
    <location>
        <begin position="10"/>
        <end position="80"/>
    </location>
</feature>
<dbReference type="RefSeq" id="WP_310011353.1">
    <property type="nucleotide sequence ID" value="NZ_JAVDSJ010000005.1"/>
</dbReference>
<keyword evidence="3" id="KW-1185">Reference proteome</keyword>
<sequence>MSLGQVAAMPSSEYETWREFYEIEPWGLAVQDSLIAGLATLLANVHRDPKTRPKPFQLQEFRLFNEPAPEGDGIVATPEGLLASPEQHSDMVLALFAGMNIIRA</sequence>
<dbReference type="EMBL" id="JAVDSJ010000005">
    <property type="protein sequence ID" value="MDR6585526.1"/>
    <property type="molecule type" value="Genomic_DNA"/>
</dbReference>
<dbReference type="Proteomes" id="UP001260715">
    <property type="component" value="Unassembled WGS sequence"/>
</dbReference>
<organism evidence="2 3">
    <name type="scientific">Herbaspirillum frisingense</name>
    <dbReference type="NCBI Taxonomy" id="92645"/>
    <lineage>
        <taxon>Bacteria</taxon>
        <taxon>Pseudomonadati</taxon>
        <taxon>Pseudomonadota</taxon>
        <taxon>Betaproteobacteria</taxon>
        <taxon>Burkholderiales</taxon>
        <taxon>Oxalobacteraceae</taxon>
        <taxon>Herbaspirillum</taxon>
    </lineage>
</organism>
<evidence type="ECO:0000313" key="2">
    <source>
        <dbReference type="EMBL" id="MDR6585526.1"/>
    </source>
</evidence>
<accession>A0ABU1PHZ3</accession>
<reference evidence="2 3" key="1">
    <citation type="submission" date="2023-07" db="EMBL/GenBank/DDBJ databases">
        <title>Sorghum-associated microbial communities from plants grown in Nebraska, USA.</title>
        <authorList>
            <person name="Schachtman D."/>
        </authorList>
    </citation>
    <scope>NUCLEOTIDE SEQUENCE [LARGE SCALE GENOMIC DNA]</scope>
    <source>
        <strain evidence="2 3">596</strain>
    </source>
</reference>
<dbReference type="InterPro" id="IPR009350">
    <property type="entry name" value="Phage_tail_T"/>
</dbReference>
<name>A0ABU1PHZ3_9BURK</name>
<evidence type="ECO:0000259" key="1">
    <source>
        <dbReference type="Pfam" id="PF06223"/>
    </source>
</evidence>
<gene>
    <name evidence="2" type="ORF">J2W50_003744</name>
</gene>
<evidence type="ECO:0000313" key="3">
    <source>
        <dbReference type="Proteomes" id="UP001260715"/>
    </source>
</evidence>
<comment type="caution">
    <text evidence="2">The sequence shown here is derived from an EMBL/GenBank/DDBJ whole genome shotgun (WGS) entry which is preliminary data.</text>
</comment>
<dbReference type="Pfam" id="PF06223">
    <property type="entry name" value="Phage_tail_T"/>
    <property type="match status" value="1"/>
</dbReference>